<dbReference type="RefSeq" id="XP_003083459.1">
    <property type="nucleotide sequence ID" value="XM_003083411.1"/>
</dbReference>
<dbReference type="OMA" id="PWASHVL"/>
<accession>Q00UP1</accession>
<dbReference type="Pfam" id="PF12923">
    <property type="entry name" value="RRP7"/>
    <property type="match status" value="1"/>
</dbReference>
<dbReference type="InParanoid" id="Q00UP1"/>
<feature type="coiled-coil region" evidence="2">
    <location>
        <begin position="391"/>
        <end position="418"/>
    </location>
</feature>
<sequence length="424" mass="46317">MSAYGQTVRIRYVLPWASHVLPWASHVLSIGALRSNHRCPTSHAKWSAVSIGIDRCVGVRRCRSIAARAGASTPASRGMPSGAARRKRKRENEKTRAWERLDALDGDVEAYEKTLELEATARRREAAATRRLADVERLNASALRGGDGRTDERRNQGTAAGSLGLANATRIAVRVARDSPHALEMLCCATSDGDCVFACAQPKSWGRRGVEIIFKELGFDVIEYDEVTLSKAPGLTACVVRLRAEPSTKKKSKNDGGSAAETLLARAEALIEPIQAPNLTDGEEDASLGGLGAWVGAHRRRRAGGAKAVSSGIDAWFEKKEAEEDAAREAINAAKADDGWTVVQAKRGRKKTTADDETGTTVGGIRAATADGRRKEVKKIANEQFYRFQTKEKRRSEIMELQAKFEEDKQRIARLKAARKFKPL</sequence>
<reference evidence="6" key="1">
    <citation type="journal article" date="2006" name="Proc. Natl. Acad. Sci. U.S.A.">
        <title>Genome analysis of the smallest free-living eukaryote Ostreococcus tauri unveils many unique features.</title>
        <authorList>
            <person name="Derelle E."/>
            <person name="Ferraz C."/>
            <person name="Rombauts S."/>
            <person name="Rouze P."/>
            <person name="Worden A.Z."/>
            <person name="Robbens S."/>
            <person name="Partensky F."/>
            <person name="Degroeve S."/>
            <person name="Echeynie S."/>
            <person name="Cooke R."/>
            <person name="Saeys Y."/>
            <person name="Wuyts J."/>
            <person name="Jabbari K."/>
            <person name="Bowler C."/>
            <person name="Panaud O."/>
            <person name="Piegu B."/>
            <person name="Ball S.G."/>
            <person name="Ral J.-P."/>
            <person name="Bouget F.-Y."/>
            <person name="Piganeau G."/>
            <person name="De Baets B."/>
            <person name="Picard A."/>
            <person name="Delseny M."/>
            <person name="Demaille J."/>
            <person name="Van de Peer Y."/>
            <person name="Moreau H."/>
        </authorList>
    </citation>
    <scope>NUCLEOTIDE SEQUENCE [LARGE SCALE GENOMIC DNA]</scope>
    <source>
        <strain evidence="6">OTTH 0595 / CCAP 157/2 / RCC745</strain>
    </source>
</reference>
<keyword evidence="2" id="KW-0175">Coiled coil</keyword>
<dbReference type="PANTHER" id="PTHR13191">
    <property type="entry name" value="RIBOSOMAL RNA PROCESSING PROTEIN 7-RELATED"/>
    <property type="match status" value="1"/>
</dbReference>
<reference evidence="5 6" key="2">
    <citation type="journal article" date="2014" name="BMC Genomics">
        <title>An improved genome of the model marine alga Ostreococcus tauri unfolds by assessing Illumina de novo assemblies.</title>
        <authorList>
            <person name="Blanc-Mathieu R."/>
            <person name="Verhelst B."/>
            <person name="Derelle E."/>
            <person name="Rombauts S."/>
            <person name="Bouget F.Y."/>
            <person name="Carre I."/>
            <person name="Chateau A."/>
            <person name="Eyre-Walker A."/>
            <person name="Grimsley N."/>
            <person name="Moreau H."/>
            <person name="Piegu B."/>
            <person name="Rivals E."/>
            <person name="Schackwitz W."/>
            <person name="Van de Peer Y."/>
            <person name="Piganeau G."/>
        </authorList>
    </citation>
    <scope>NUCLEOTIDE SEQUENCE [LARGE SCALE GENOMIC DNA]</scope>
    <source>
        <strain evidence="6">OTTH 0595 / CCAP 157/2 / RCC745</strain>
    </source>
</reference>
<evidence type="ECO:0000259" key="4">
    <source>
        <dbReference type="Pfam" id="PF12923"/>
    </source>
</evidence>
<dbReference type="InterPro" id="IPR040446">
    <property type="entry name" value="RRP7"/>
</dbReference>
<evidence type="ECO:0000313" key="5">
    <source>
        <dbReference type="EMBL" id="CAL58008.1"/>
    </source>
</evidence>
<evidence type="ECO:0000256" key="2">
    <source>
        <dbReference type="SAM" id="Coils"/>
    </source>
</evidence>
<dbReference type="KEGG" id="ota:OT_ostta16g00100"/>
<dbReference type="GeneID" id="9831226"/>
<evidence type="ECO:0000313" key="6">
    <source>
        <dbReference type="Proteomes" id="UP000009170"/>
    </source>
</evidence>
<feature type="region of interest" description="Disordered" evidence="3">
    <location>
        <begin position="69"/>
        <end position="94"/>
    </location>
</feature>
<protein>
    <submittedName>
        <fullName evidence="5">Ribosomal RNA-processing protein 7</fullName>
    </submittedName>
</protein>
<dbReference type="GO" id="GO:0006364">
    <property type="term" value="P:rRNA processing"/>
    <property type="evidence" value="ECO:0007669"/>
    <property type="project" value="TreeGrafter"/>
</dbReference>
<dbReference type="EMBL" id="CAID01000016">
    <property type="protein sequence ID" value="CAL58008.1"/>
    <property type="molecule type" value="Genomic_DNA"/>
</dbReference>
<dbReference type="AlphaFoldDB" id="Q00UP1"/>
<dbReference type="GO" id="GO:0000028">
    <property type="term" value="P:ribosomal small subunit assembly"/>
    <property type="evidence" value="ECO:0007669"/>
    <property type="project" value="TreeGrafter"/>
</dbReference>
<dbReference type="CDD" id="cd12951">
    <property type="entry name" value="RRP7_Rrp7A"/>
    <property type="match status" value="1"/>
</dbReference>
<dbReference type="PANTHER" id="PTHR13191:SF0">
    <property type="entry name" value="RIBOSOMAL RNA-PROCESSING PROTEIN 7 HOMOLOG A-RELATED"/>
    <property type="match status" value="1"/>
</dbReference>
<proteinExistence type="inferred from homology"/>
<comment type="caution">
    <text evidence="5">The sequence shown here is derived from an EMBL/GenBank/DDBJ whole genome shotgun (WGS) entry which is preliminary data.</text>
</comment>
<dbReference type="STRING" id="70448.Q00UP1"/>
<evidence type="ECO:0000256" key="1">
    <source>
        <dbReference type="ARBA" id="ARBA00006110"/>
    </source>
</evidence>
<dbReference type="Proteomes" id="UP000009170">
    <property type="component" value="Unassembled WGS sequence"/>
</dbReference>
<keyword evidence="6" id="KW-1185">Reference proteome</keyword>
<dbReference type="GO" id="GO:0032545">
    <property type="term" value="C:CURI complex"/>
    <property type="evidence" value="ECO:0007669"/>
    <property type="project" value="TreeGrafter"/>
</dbReference>
<evidence type="ECO:0000256" key="3">
    <source>
        <dbReference type="SAM" id="MobiDB-lite"/>
    </source>
</evidence>
<dbReference type="OrthoDB" id="5390at2759"/>
<dbReference type="GO" id="GO:0034456">
    <property type="term" value="C:UTP-C complex"/>
    <property type="evidence" value="ECO:0007669"/>
    <property type="project" value="TreeGrafter"/>
</dbReference>
<dbReference type="Gene3D" id="6.10.250.1770">
    <property type="match status" value="1"/>
</dbReference>
<comment type="similarity">
    <text evidence="1">Belongs to the RRP7 family.</text>
</comment>
<gene>
    <name evidence="5" type="ORF">OT_ostta16g00100</name>
</gene>
<dbReference type="InterPro" id="IPR024326">
    <property type="entry name" value="RRP7_C"/>
</dbReference>
<feature type="domain" description="Ribosomal RNA-processing protein 7 C-terminal" evidence="4">
    <location>
        <begin position="317"/>
        <end position="423"/>
    </location>
</feature>
<name>Q00UP1_OSTTA</name>
<organism evidence="5 6">
    <name type="scientific">Ostreococcus tauri</name>
    <name type="common">Marine green alga</name>
    <dbReference type="NCBI Taxonomy" id="70448"/>
    <lineage>
        <taxon>Eukaryota</taxon>
        <taxon>Viridiplantae</taxon>
        <taxon>Chlorophyta</taxon>
        <taxon>Mamiellophyceae</taxon>
        <taxon>Mamiellales</taxon>
        <taxon>Bathycoccaceae</taxon>
        <taxon>Ostreococcus</taxon>
    </lineage>
</organism>